<evidence type="ECO:0000259" key="7">
    <source>
        <dbReference type="Pfam" id="PF17827"/>
    </source>
</evidence>
<dbReference type="CDD" id="cd02440">
    <property type="entry name" value="AdoMet_MTases"/>
    <property type="match status" value="1"/>
</dbReference>
<evidence type="ECO:0000256" key="3">
    <source>
        <dbReference type="ARBA" id="ARBA00022679"/>
    </source>
</evidence>
<dbReference type="InterPro" id="IPR019874">
    <property type="entry name" value="RF_methyltr_PrmC"/>
</dbReference>
<name>A0A2V1K483_9ACTO</name>
<comment type="caution">
    <text evidence="8">The sequence shown here is derived from an EMBL/GenBank/DDBJ whole genome shotgun (WGS) entry which is preliminary data.</text>
</comment>
<dbReference type="PROSITE" id="PS00092">
    <property type="entry name" value="N6_MTASE"/>
    <property type="match status" value="1"/>
</dbReference>
<dbReference type="EC" id="2.1.1.297" evidence="1"/>
<dbReference type="SUPFAM" id="SSF53335">
    <property type="entry name" value="S-adenosyl-L-methionine-dependent methyltransferases"/>
    <property type="match status" value="1"/>
</dbReference>
<dbReference type="RefSeq" id="WP_109094583.1">
    <property type="nucleotide sequence ID" value="NZ_QETB01000008.1"/>
</dbReference>
<accession>A0A2V1K483</accession>
<evidence type="ECO:0000256" key="4">
    <source>
        <dbReference type="ARBA" id="ARBA00022691"/>
    </source>
</evidence>
<dbReference type="InterPro" id="IPR050320">
    <property type="entry name" value="N5-glutamine_MTase"/>
</dbReference>
<keyword evidence="4" id="KW-0949">S-adenosyl-L-methionine</keyword>
<keyword evidence="2 8" id="KW-0489">Methyltransferase</keyword>
<dbReference type="InterPro" id="IPR007848">
    <property type="entry name" value="Small_mtfrase_dom"/>
</dbReference>
<evidence type="ECO:0000259" key="6">
    <source>
        <dbReference type="Pfam" id="PF05175"/>
    </source>
</evidence>
<gene>
    <name evidence="8" type="primary">prmC</name>
    <name evidence="8" type="ORF">DD236_11715</name>
</gene>
<proteinExistence type="predicted"/>
<dbReference type="Gene3D" id="1.10.8.10">
    <property type="entry name" value="DNA helicase RuvA subunit, C-terminal domain"/>
    <property type="match status" value="1"/>
</dbReference>
<dbReference type="GO" id="GO:0008276">
    <property type="term" value="F:protein methyltransferase activity"/>
    <property type="evidence" value="ECO:0007669"/>
    <property type="project" value="InterPro"/>
</dbReference>
<dbReference type="EMBL" id="QETB01000008">
    <property type="protein sequence ID" value="PWF24367.1"/>
    <property type="molecule type" value="Genomic_DNA"/>
</dbReference>
<protein>
    <recommendedName>
        <fullName evidence="1">peptide chain release factor N(5)-glutamine methyltransferase</fullName>
        <ecNumber evidence="1">2.1.1.297</ecNumber>
    </recommendedName>
</protein>
<dbReference type="InterPro" id="IPR040758">
    <property type="entry name" value="PrmC_N"/>
</dbReference>
<dbReference type="Pfam" id="PF05175">
    <property type="entry name" value="MTS"/>
    <property type="match status" value="1"/>
</dbReference>
<evidence type="ECO:0000256" key="1">
    <source>
        <dbReference type="ARBA" id="ARBA00012771"/>
    </source>
</evidence>
<organism evidence="8 9">
    <name type="scientific">Ancrocorticia populi</name>
    <dbReference type="NCBI Taxonomy" id="2175228"/>
    <lineage>
        <taxon>Bacteria</taxon>
        <taxon>Bacillati</taxon>
        <taxon>Actinomycetota</taxon>
        <taxon>Actinomycetes</taxon>
        <taxon>Actinomycetales</taxon>
        <taxon>Actinomycetaceae</taxon>
        <taxon>Ancrocorticia</taxon>
    </lineage>
</organism>
<evidence type="ECO:0000313" key="8">
    <source>
        <dbReference type="EMBL" id="PWF24367.1"/>
    </source>
</evidence>
<evidence type="ECO:0000313" key="9">
    <source>
        <dbReference type="Proteomes" id="UP000245283"/>
    </source>
</evidence>
<dbReference type="NCBIfam" id="TIGR00536">
    <property type="entry name" value="hemK_fam"/>
    <property type="match status" value="1"/>
</dbReference>
<sequence>MLWNDLVIQATGWLAAKGLESPAADAREIAEVAAGSSLHKASDPTTQQRDRFAEMVVQRGERVPLQHVTGQMYFRYLELASRPGCFIVRPETELVAGDAIDEAAAMVEAAGPDEIIRVADLCTGSGNIALAVATEVPEAYVMGVELSEEALVTARENNARYGNPVALIHGDARTALEGLEGEVSVVVSNPPYVPPTVELSPEVEADPPMALWGGGPDGEDFPKAIIERAAQLLKPGGILVMEHAENQGEGLLDYARASEFEEAHTGCDYTGRPRWLWAKKEAE</sequence>
<evidence type="ECO:0000256" key="5">
    <source>
        <dbReference type="ARBA" id="ARBA00048391"/>
    </source>
</evidence>
<dbReference type="AlphaFoldDB" id="A0A2V1K483"/>
<dbReference type="Proteomes" id="UP000245283">
    <property type="component" value="Unassembled WGS sequence"/>
</dbReference>
<evidence type="ECO:0000256" key="2">
    <source>
        <dbReference type="ARBA" id="ARBA00022603"/>
    </source>
</evidence>
<dbReference type="GO" id="GO:0003676">
    <property type="term" value="F:nucleic acid binding"/>
    <property type="evidence" value="ECO:0007669"/>
    <property type="project" value="InterPro"/>
</dbReference>
<dbReference type="InterPro" id="IPR004556">
    <property type="entry name" value="HemK-like"/>
</dbReference>
<comment type="catalytic activity">
    <reaction evidence="5">
        <text>L-glutaminyl-[peptide chain release factor] + S-adenosyl-L-methionine = N(5)-methyl-L-glutaminyl-[peptide chain release factor] + S-adenosyl-L-homocysteine + H(+)</text>
        <dbReference type="Rhea" id="RHEA:42896"/>
        <dbReference type="Rhea" id="RHEA-COMP:10271"/>
        <dbReference type="Rhea" id="RHEA-COMP:10272"/>
        <dbReference type="ChEBI" id="CHEBI:15378"/>
        <dbReference type="ChEBI" id="CHEBI:30011"/>
        <dbReference type="ChEBI" id="CHEBI:57856"/>
        <dbReference type="ChEBI" id="CHEBI:59789"/>
        <dbReference type="ChEBI" id="CHEBI:61891"/>
        <dbReference type="EC" id="2.1.1.297"/>
    </reaction>
</comment>
<dbReference type="GO" id="GO:0032259">
    <property type="term" value="P:methylation"/>
    <property type="evidence" value="ECO:0007669"/>
    <property type="project" value="UniProtKB-KW"/>
</dbReference>
<reference evidence="9" key="1">
    <citation type="submission" date="2018-05" db="EMBL/GenBank/DDBJ databases">
        <authorList>
            <person name="Li Y."/>
        </authorList>
    </citation>
    <scope>NUCLEOTIDE SEQUENCE [LARGE SCALE GENOMIC DNA]</scope>
    <source>
        <strain evidence="9">sk1b4</strain>
    </source>
</reference>
<dbReference type="InterPro" id="IPR029063">
    <property type="entry name" value="SAM-dependent_MTases_sf"/>
</dbReference>
<dbReference type="OrthoDB" id="9800643at2"/>
<dbReference type="NCBIfam" id="TIGR03534">
    <property type="entry name" value="RF_mod_PrmC"/>
    <property type="match status" value="1"/>
</dbReference>
<feature type="domain" description="Release factor glutamine methyltransferase N-terminal" evidence="7">
    <location>
        <begin position="6"/>
        <end position="70"/>
    </location>
</feature>
<dbReference type="PANTHER" id="PTHR18895">
    <property type="entry name" value="HEMK METHYLTRANSFERASE"/>
    <property type="match status" value="1"/>
</dbReference>
<dbReference type="InterPro" id="IPR002052">
    <property type="entry name" value="DNA_methylase_N6_adenine_CS"/>
</dbReference>
<keyword evidence="9" id="KW-1185">Reference proteome</keyword>
<keyword evidence="3 8" id="KW-0808">Transferase</keyword>
<dbReference type="PANTHER" id="PTHR18895:SF74">
    <property type="entry name" value="MTRF1L RELEASE FACTOR GLUTAMINE METHYLTRANSFERASE"/>
    <property type="match status" value="1"/>
</dbReference>
<dbReference type="Gene3D" id="3.40.50.150">
    <property type="entry name" value="Vaccinia Virus protein VP39"/>
    <property type="match status" value="1"/>
</dbReference>
<dbReference type="Pfam" id="PF17827">
    <property type="entry name" value="PrmC_N"/>
    <property type="match status" value="1"/>
</dbReference>
<feature type="domain" description="Methyltransferase small" evidence="6">
    <location>
        <begin position="98"/>
        <end position="192"/>
    </location>
</feature>